<dbReference type="InterPro" id="IPR011006">
    <property type="entry name" value="CheY-like_superfamily"/>
</dbReference>
<dbReference type="InterPro" id="IPR005467">
    <property type="entry name" value="His_kinase_dom"/>
</dbReference>
<dbReference type="Gene3D" id="1.20.1730.10">
    <property type="entry name" value="Sodium/glucose cotransporter"/>
    <property type="match status" value="1"/>
</dbReference>
<dbReference type="OrthoDB" id="9764438at2"/>
<dbReference type="SUPFAM" id="SSF52172">
    <property type="entry name" value="CheY-like"/>
    <property type="match status" value="1"/>
</dbReference>
<organism evidence="16 17">
    <name type="scientific">Gammaproteobacteria bacterium LSUCC0057</name>
    <dbReference type="NCBI Taxonomy" id="2559237"/>
    <lineage>
        <taxon>Bacteria</taxon>
        <taxon>Pseudomonadati</taxon>
        <taxon>Pseudomonadota</taxon>
        <taxon>Gammaproteobacteria</taxon>
        <taxon>Cellvibrionales</taxon>
        <taxon>Porticoccaceae</taxon>
        <taxon>SAR92 clade</taxon>
    </lineage>
</organism>
<dbReference type="SMART" id="SM00388">
    <property type="entry name" value="HisKA"/>
    <property type="match status" value="1"/>
</dbReference>
<dbReference type="GO" id="GO:0022857">
    <property type="term" value="F:transmembrane transporter activity"/>
    <property type="evidence" value="ECO:0007669"/>
    <property type="project" value="InterPro"/>
</dbReference>
<dbReference type="InterPro" id="IPR000014">
    <property type="entry name" value="PAS"/>
</dbReference>
<dbReference type="Gene3D" id="3.40.50.2300">
    <property type="match status" value="1"/>
</dbReference>
<dbReference type="GO" id="GO:0000155">
    <property type="term" value="F:phosphorelay sensor kinase activity"/>
    <property type="evidence" value="ECO:0007669"/>
    <property type="project" value="InterPro"/>
</dbReference>
<dbReference type="EMBL" id="SPIA01000001">
    <property type="protein sequence ID" value="TFH68989.1"/>
    <property type="molecule type" value="Genomic_DNA"/>
</dbReference>
<evidence type="ECO:0000256" key="13">
    <source>
        <dbReference type="SAM" id="Phobius"/>
    </source>
</evidence>
<dbReference type="InterPro" id="IPR035965">
    <property type="entry name" value="PAS-like_dom_sf"/>
</dbReference>
<feature type="transmembrane region" description="Helical" evidence="13">
    <location>
        <begin position="151"/>
        <end position="176"/>
    </location>
</feature>
<dbReference type="PROSITE" id="PS50109">
    <property type="entry name" value="HIS_KIN"/>
    <property type="match status" value="1"/>
</dbReference>
<keyword evidence="12" id="KW-0175">Coiled coil</keyword>
<keyword evidence="17" id="KW-1185">Reference proteome</keyword>
<feature type="modified residue" description="4-aspartylphosphate" evidence="11">
    <location>
        <position position="1088"/>
    </location>
</feature>
<evidence type="ECO:0000256" key="2">
    <source>
        <dbReference type="ARBA" id="ARBA00004141"/>
    </source>
</evidence>
<dbReference type="SMART" id="SM00448">
    <property type="entry name" value="REC"/>
    <property type="match status" value="1"/>
</dbReference>
<name>A0A4Y8UMY2_9GAMM</name>
<proteinExistence type="inferred from homology"/>
<feature type="transmembrane region" description="Helical" evidence="13">
    <location>
        <begin position="328"/>
        <end position="352"/>
    </location>
</feature>
<dbReference type="PANTHER" id="PTHR43047">
    <property type="entry name" value="TWO-COMPONENT HISTIDINE PROTEIN KINASE"/>
    <property type="match status" value="1"/>
</dbReference>
<evidence type="ECO:0000256" key="12">
    <source>
        <dbReference type="SAM" id="Coils"/>
    </source>
</evidence>
<dbReference type="CDD" id="cd10322">
    <property type="entry name" value="SLC5sbd"/>
    <property type="match status" value="1"/>
</dbReference>
<keyword evidence="6" id="KW-0808">Transferase</keyword>
<reference evidence="16 17" key="1">
    <citation type="submission" date="2019-03" db="EMBL/GenBank/DDBJ databases">
        <title>Draft genome of Gammaproteobacteria bacterium LSUCC0057, a member of the SAR92 clade.</title>
        <authorList>
            <person name="Lanclos V.C."/>
            <person name="Doiron C."/>
            <person name="Henson M.W."/>
            <person name="Thrash J.C."/>
        </authorList>
    </citation>
    <scope>NUCLEOTIDE SEQUENCE [LARGE SCALE GENOMIC DNA]</scope>
    <source>
        <strain evidence="16 17">LSUCC0057</strain>
    </source>
</reference>
<comment type="catalytic activity">
    <reaction evidence="1">
        <text>ATP + protein L-histidine = ADP + protein N-phospho-L-histidine.</text>
        <dbReference type="EC" id="2.7.13.3"/>
    </reaction>
</comment>
<dbReference type="GO" id="GO:0009927">
    <property type="term" value="F:histidine phosphotransfer kinase activity"/>
    <property type="evidence" value="ECO:0007669"/>
    <property type="project" value="TreeGrafter"/>
</dbReference>
<dbReference type="SUPFAM" id="SSF47384">
    <property type="entry name" value="Homodimeric domain of signal transducing histidine kinase"/>
    <property type="match status" value="1"/>
</dbReference>
<dbReference type="Proteomes" id="UP000298133">
    <property type="component" value="Unassembled WGS sequence"/>
</dbReference>
<dbReference type="InterPro" id="IPR036890">
    <property type="entry name" value="HATPase_C_sf"/>
</dbReference>
<dbReference type="Pfam" id="PF00512">
    <property type="entry name" value="HisKA"/>
    <property type="match status" value="1"/>
</dbReference>
<feature type="transmembrane region" description="Helical" evidence="13">
    <location>
        <begin position="401"/>
        <end position="423"/>
    </location>
</feature>
<evidence type="ECO:0000256" key="7">
    <source>
        <dbReference type="ARBA" id="ARBA00022692"/>
    </source>
</evidence>
<dbReference type="Pfam" id="PF00072">
    <property type="entry name" value="Response_reg"/>
    <property type="match status" value="1"/>
</dbReference>
<keyword evidence="7 13" id="KW-0812">Transmembrane</keyword>
<feature type="transmembrane region" description="Helical" evidence="13">
    <location>
        <begin position="6"/>
        <end position="25"/>
    </location>
</feature>
<dbReference type="SMART" id="SM00387">
    <property type="entry name" value="HATPase_c"/>
    <property type="match status" value="1"/>
</dbReference>
<dbReference type="InterPro" id="IPR036097">
    <property type="entry name" value="HisK_dim/P_sf"/>
</dbReference>
<feature type="transmembrane region" description="Helical" evidence="13">
    <location>
        <begin position="37"/>
        <end position="57"/>
    </location>
</feature>
<dbReference type="InterPro" id="IPR003594">
    <property type="entry name" value="HATPase_dom"/>
</dbReference>
<feature type="domain" description="Histidine kinase" evidence="14">
    <location>
        <begin position="802"/>
        <end position="1016"/>
    </location>
</feature>
<sequence>MSAPLLATLSALYLGLLFLIAWAGDRKPVGQYSRYQPLLYSLSLAVYCSSWTFYGAVGTAATSGWAFISIYLGPLLLFLFGQRLLGKVVRIAKRKRTTSIADFIATRHGNSQAVAALVTVLALLGTIPYIALQLKAVSATFNQLAAVDITINGGVIADTALYVSLILALFAILFGARRIDATEHHRGMIHAVSFESLVKLLALCCVALFAWAMLSQQQLATPLASTVTATFERLHINGNFVSSTLLAACAMLCLPRQFQVLAVESRGDELKTARWAFSGYLVVISLAVIPITLYGLHSFGTASGGDMFVLSLPMAHSSSVANQLLATFVYMGGLSAATGMVIVATVALSTMISNDLALPLILKYSQRQRADFYPLLLALRRTAIVVIMLLAFSYYRATAGFGALASIGILAFAAAAQIAPAMLGGLYWRGGHRHGALVAISAGSLLWFYTLMLPTLIAAGWLDSALLSHGPWQQSWLRPTALFGIDFADTLTHGVFWSLSVNGLCYWLFSRRAKPNLTDRLQAASFFEGQERVAGSHSDHQITVGDIRELCRRFVGNDRTARFVEQLKLEGTRLSLNSPASAELLKQAEKLLASSIGSASARNIIETAIQVSSDQTPADLLDLLDQTSAAIQFNRGLLQATLDNISQGVSAIDQDLNLVAWNRPYLDLFAYPKDFIHVGMPIAEVIKLNLQRGMIGEESVDKEVARRLMHMRNGTSYSVERMWRGRVLRFQGNPMPDGGYVTTFTDITDLVAAQRELEQTNSNLEQLVAKRTRSLSQANSALQHATREAERATASKTRFLAAASHDLLQPLNAGKLFIGALQEPDPTPLEPRRQQLAKRAMASLQSAESLLRALLDISKLDAGALQPNRSDVAIAEVLAPLASEFAAIAADKGLVLKVRPCRHTVHSDPQLLRSILQNFIANAVRYTDSGRILIACRRRKGQLVIEVRDSGPGIDESQQQLIFNEFHRLANSADTQGLGLGLAIAQRIAVLLNHPLALRSLPQRGSTFSVQVPLGTTEQLPLRMPQQPTAGRTLRELRVLCVDDQADIVEASLALLHSWGAQATGANRFATAQQLLDSSEQFDIVLADYRLDAGRTGLELLERYCASAADSSRPAGVIISAEQGAEIAEQIEEAGFYFMAKPVDPQQLRELLAALMRMRKKTP</sequence>
<keyword evidence="5 11" id="KW-0597">Phosphoprotein</keyword>
<evidence type="ECO:0000256" key="9">
    <source>
        <dbReference type="ARBA" id="ARBA00022989"/>
    </source>
</evidence>
<dbReference type="Gene3D" id="3.30.565.10">
    <property type="entry name" value="Histidine kinase-like ATPase, C-terminal domain"/>
    <property type="match status" value="1"/>
</dbReference>
<dbReference type="Gene3D" id="3.30.450.20">
    <property type="entry name" value="PAS domain"/>
    <property type="match status" value="1"/>
</dbReference>
<dbReference type="InterPro" id="IPR038377">
    <property type="entry name" value="Na/Glc_symporter_sf"/>
</dbReference>
<gene>
    <name evidence="16" type="ORF">E3W66_03345</name>
</gene>
<comment type="subcellular location">
    <subcellularLocation>
        <location evidence="2">Membrane</location>
        <topology evidence="2">Multi-pass membrane protein</topology>
    </subcellularLocation>
</comment>
<evidence type="ECO:0000259" key="14">
    <source>
        <dbReference type="PROSITE" id="PS50109"/>
    </source>
</evidence>
<comment type="caution">
    <text evidence="16">The sequence shown here is derived from an EMBL/GenBank/DDBJ whole genome shotgun (WGS) entry which is preliminary data.</text>
</comment>
<dbReference type="AlphaFoldDB" id="A0A4Y8UMY2"/>
<evidence type="ECO:0000256" key="1">
    <source>
        <dbReference type="ARBA" id="ARBA00000085"/>
    </source>
</evidence>
<feature type="domain" description="Response regulatory" evidence="15">
    <location>
        <begin position="1038"/>
        <end position="1156"/>
    </location>
</feature>
<dbReference type="InterPro" id="IPR001789">
    <property type="entry name" value="Sig_transdc_resp-reg_receiver"/>
</dbReference>
<accession>A0A4Y8UMY2</accession>
<dbReference type="Gene3D" id="1.10.287.130">
    <property type="match status" value="1"/>
</dbReference>
<feature type="transmembrane region" description="Helical" evidence="13">
    <location>
        <begin position="234"/>
        <end position="254"/>
    </location>
</feature>
<dbReference type="InterPro" id="IPR004358">
    <property type="entry name" value="Sig_transdc_His_kin-like_C"/>
</dbReference>
<dbReference type="CDD" id="cd00082">
    <property type="entry name" value="HisKA"/>
    <property type="match status" value="1"/>
</dbReference>
<keyword evidence="9 13" id="KW-1133">Transmembrane helix</keyword>
<feature type="transmembrane region" description="Helical" evidence="13">
    <location>
        <begin position="372"/>
        <end position="395"/>
    </location>
</feature>
<dbReference type="PROSITE" id="PS50110">
    <property type="entry name" value="RESPONSE_REGULATORY"/>
    <property type="match status" value="1"/>
</dbReference>
<evidence type="ECO:0000256" key="11">
    <source>
        <dbReference type="PROSITE-ProRule" id="PRU00169"/>
    </source>
</evidence>
<dbReference type="EC" id="2.7.13.3" evidence="4"/>
<keyword evidence="8" id="KW-0418">Kinase</keyword>
<evidence type="ECO:0000313" key="16">
    <source>
        <dbReference type="EMBL" id="TFH68989.1"/>
    </source>
</evidence>
<dbReference type="InterPro" id="IPR003661">
    <property type="entry name" value="HisK_dim/P_dom"/>
</dbReference>
<feature type="transmembrane region" description="Helical" evidence="13">
    <location>
        <begin position="197"/>
        <end position="214"/>
    </location>
</feature>
<dbReference type="CDD" id="cd00130">
    <property type="entry name" value="PAS"/>
    <property type="match status" value="1"/>
</dbReference>
<dbReference type="SUPFAM" id="SSF55785">
    <property type="entry name" value="PYP-like sensor domain (PAS domain)"/>
    <property type="match status" value="1"/>
</dbReference>
<dbReference type="Pfam" id="PF12860">
    <property type="entry name" value="PAS_7"/>
    <property type="match status" value="1"/>
</dbReference>
<dbReference type="PRINTS" id="PR00344">
    <property type="entry name" value="BCTRLSENSOR"/>
</dbReference>
<evidence type="ECO:0000256" key="5">
    <source>
        <dbReference type="ARBA" id="ARBA00022553"/>
    </source>
</evidence>
<comment type="similarity">
    <text evidence="3">Belongs to the sodium:solute symporter (SSF) (TC 2.A.21) family.</text>
</comment>
<evidence type="ECO:0000313" key="17">
    <source>
        <dbReference type="Proteomes" id="UP000298133"/>
    </source>
</evidence>
<dbReference type="PROSITE" id="PS50283">
    <property type="entry name" value="NA_SOLUT_SYMP_3"/>
    <property type="match status" value="1"/>
</dbReference>
<dbReference type="GO" id="GO:0005886">
    <property type="term" value="C:plasma membrane"/>
    <property type="evidence" value="ECO:0007669"/>
    <property type="project" value="TreeGrafter"/>
</dbReference>
<dbReference type="InterPro" id="IPR001734">
    <property type="entry name" value="Na/solute_symporter"/>
</dbReference>
<evidence type="ECO:0000256" key="3">
    <source>
        <dbReference type="ARBA" id="ARBA00006434"/>
    </source>
</evidence>
<dbReference type="CDD" id="cd00075">
    <property type="entry name" value="HATPase"/>
    <property type="match status" value="1"/>
</dbReference>
<feature type="transmembrane region" description="Helical" evidence="13">
    <location>
        <begin position="275"/>
        <end position="296"/>
    </location>
</feature>
<dbReference type="SUPFAM" id="SSF55874">
    <property type="entry name" value="ATPase domain of HSP90 chaperone/DNA topoisomerase II/histidine kinase"/>
    <property type="match status" value="1"/>
</dbReference>
<dbReference type="FunFam" id="3.30.565.10:FF:000049">
    <property type="entry name" value="Two-component sensor histidine kinase"/>
    <property type="match status" value="1"/>
</dbReference>
<evidence type="ECO:0000256" key="8">
    <source>
        <dbReference type="ARBA" id="ARBA00022777"/>
    </source>
</evidence>
<dbReference type="PANTHER" id="PTHR43047:SF9">
    <property type="entry name" value="HISTIDINE KINASE"/>
    <property type="match status" value="1"/>
</dbReference>
<protein>
    <recommendedName>
        <fullName evidence="4">histidine kinase</fullName>
        <ecNumber evidence="4">2.7.13.3</ecNumber>
    </recommendedName>
</protein>
<feature type="transmembrane region" description="Helical" evidence="13">
    <location>
        <begin position="435"/>
        <end position="462"/>
    </location>
</feature>
<evidence type="ECO:0000259" key="15">
    <source>
        <dbReference type="PROSITE" id="PS50110"/>
    </source>
</evidence>
<feature type="transmembrane region" description="Helical" evidence="13">
    <location>
        <begin position="113"/>
        <end position="131"/>
    </location>
</feature>
<evidence type="ECO:0000256" key="10">
    <source>
        <dbReference type="ARBA" id="ARBA00023136"/>
    </source>
</evidence>
<keyword evidence="10 13" id="KW-0472">Membrane</keyword>
<evidence type="ECO:0000256" key="6">
    <source>
        <dbReference type="ARBA" id="ARBA00022679"/>
    </source>
</evidence>
<feature type="transmembrane region" description="Helical" evidence="13">
    <location>
        <begin position="63"/>
        <end position="86"/>
    </location>
</feature>
<feature type="coiled-coil region" evidence="12">
    <location>
        <begin position="747"/>
        <end position="795"/>
    </location>
</feature>
<dbReference type="Pfam" id="PF02518">
    <property type="entry name" value="HATPase_c"/>
    <property type="match status" value="1"/>
</dbReference>
<evidence type="ECO:0000256" key="4">
    <source>
        <dbReference type="ARBA" id="ARBA00012438"/>
    </source>
</evidence>
<dbReference type="CDD" id="cd00156">
    <property type="entry name" value="REC"/>
    <property type="match status" value="1"/>
</dbReference>